<name>A0A381UVP9_9ZZZZ</name>
<dbReference type="PANTHER" id="PTHR12934">
    <property type="entry name" value="50S RIBOSOMAL PROTEIN L15"/>
    <property type="match status" value="1"/>
</dbReference>
<accession>A0A381UVP9</accession>
<evidence type="ECO:0000256" key="2">
    <source>
        <dbReference type="ARBA" id="ARBA00022980"/>
    </source>
</evidence>
<organism evidence="6">
    <name type="scientific">marine metagenome</name>
    <dbReference type="NCBI Taxonomy" id="408172"/>
    <lineage>
        <taxon>unclassified sequences</taxon>
        <taxon>metagenomes</taxon>
        <taxon>ecological metagenomes</taxon>
    </lineage>
</organism>
<proteinExistence type="inferred from homology"/>
<dbReference type="PANTHER" id="PTHR12934:SF11">
    <property type="entry name" value="LARGE RIBOSOMAL SUBUNIT PROTEIN UL15M"/>
    <property type="match status" value="1"/>
</dbReference>
<feature type="compositionally biased region" description="Polar residues" evidence="4">
    <location>
        <begin position="1"/>
        <end position="13"/>
    </location>
</feature>
<dbReference type="AlphaFoldDB" id="A0A381UVP9"/>
<dbReference type="GO" id="GO:0003735">
    <property type="term" value="F:structural constituent of ribosome"/>
    <property type="evidence" value="ECO:0007669"/>
    <property type="project" value="InterPro"/>
</dbReference>
<dbReference type="InterPro" id="IPR005749">
    <property type="entry name" value="Ribosomal_uL15_bac-type"/>
</dbReference>
<sequence>MALNQHTFNPNNSTKRKRIGRGDASGSGSFSGRGMKGQNSRSGGGVRLGFEGGQLPLIKRLPSMRGFNNIFKVHYSIVNIDSLNELFPDGGEVNLETLVEVGAFKNTNKPLKVLGRGDAAAQFNVKAHKCSVSARSKIEAVGGTVQVIS</sequence>
<dbReference type="GO" id="GO:0022625">
    <property type="term" value="C:cytosolic large ribosomal subunit"/>
    <property type="evidence" value="ECO:0007669"/>
    <property type="project" value="TreeGrafter"/>
</dbReference>
<reference evidence="6" key="1">
    <citation type="submission" date="2018-05" db="EMBL/GenBank/DDBJ databases">
        <authorList>
            <person name="Lanie J.A."/>
            <person name="Ng W.-L."/>
            <person name="Kazmierczak K.M."/>
            <person name="Andrzejewski T.M."/>
            <person name="Davidsen T.M."/>
            <person name="Wayne K.J."/>
            <person name="Tettelin H."/>
            <person name="Glass J.I."/>
            <person name="Rusch D."/>
            <person name="Podicherti R."/>
            <person name="Tsui H.-C.T."/>
            <person name="Winkler M.E."/>
        </authorList>
    </citation>
    <scope>NUCLEOTIDE SEQUENCE</scope>
</reference>
<dbReference type="NCBIfam" id="TIGR01071">
    <property type="entry name" value="rplO_bact"/>
    <property type="match status" value="1"/>
</dbReference>
<dbReference type="Pfam" id="PF00828">
    <property type="entry name" value="Ribosomal_L27A"/>
    <property type="match status" value="1"/>
</dbReference>
<feature type="domain" description="Large ribosomal subunit protein uL15/eL18" evidence="5">
    <location>
        <begin position="77"/>
        <end position="145"/>
    </location>
</feature>
<dbReference type="InterPro" id="IPR030878">
    <property type="entry name" value="Ribosomal_uL15"/>
</dbReference>
<dbReference type="Gene3D" id="3.100.10.10">
    <property type="match status" value="1"/>
</dbReference>
<evidence type="ECO:0000259" key="5">
    <source>
        <dbReference type="Pfam" id="PF00828"/>
    </source>
</evidence>
<dbReference type="EMBL" id="UINC01007238">
    <property type="protein sequence ID" value="SVA32200.1"/>
    <property type="molecule type" value="Genomic_DNA"/>
</dbReference>
<feature type="region of interest" description="Disordered" evidence="4">
    <location>
        <begin position="1"/>
        <end position="47"/>
    </location>
</feature>
<gene>
    <name evidence="6" type="ORF">METZ01_LOCUS85054</name>
</gene>
<dbReference type="InterPro" id="IPR001196">
    <property type="entry name" value="Ribosomal_uL15_CS"/>
</dbReference>
<dbReference type="InterPro" id="IPR021131">
    <property type="entry name" value="Ribosomal_uL15/eL18"/>
</dbReference>
<comment type="similarity">
    <text evidence="1">Belongs to the universal ribosomal protein uL15 family.</text>
</comment>
<evidence type="ECO:0000256" key="1">
    <source>
        <dbReference type="ARBA" id="ARBA00007320"/>
    </source>
</evidence>
<keyword evidence="3" id="KW-0687">Ribonucleoprotein</keyword>
<evidence type="ECO:0000313" key="6">
    <source>
        <dbReference type="EMBL" id="SVA32200.1"/>
    </source>
</evidence>
<dbReference type="SUPFAM" id="SSF52080">
    <property type="entry name" value="Ribosomal proteins L15p and L18e"/>
    <property type="match status" value="1"/>
</dbReference>
<keyword evidence="2" id="KW-0689">Ribosomal protein</keyword>
<dbReference type="PROSITE" id="PS00475">
    <property type="entry name" value="RIBOSOMAL_L15"/>
    <property type="match status" value="1"/>
</dbReference>
<feature type="compositionally biased region" description="Gly residues" evidence="4">
    <location>
        <begin position="23"/>
        <end position="35"/>
    </location>
</feature>
<evidence type="ECO:0000256" key="4">
    <source>
        <dbReference type="SAM" id="MobiDB-lite"/>
    </source>
</evidence>
<dbReference type="InterPro" id="IPR036227">
    <property type="entry name" value="Ribosomal_uL15/eL18_sf"/>
</dbReference>
<evidence type="ECO:0000256" key="3">
    <source>
        <dbReference type="ARBA" id="ARBA00023274"/>
    </source>
</evidence>
<dbReference type="HAMAP" id="MF_01341">
    <property type="entry name" value="Ribosomal_uL15"/>
    <property type="match status" value="1"/>
</dbReference>
<protein>
    <recommendedName>
        <fullName evidence="5">Large ribosomal subunit protein uL15/eL18 domain-containing protein</fullName>
    </recommendedName>
</protein>
<dbReference type="GO" id="GO:0006412">
    <property type="term" value="P:translation"/>
    <property type="evidence" value="ECO:0007669"/>
    <property type="project" value="InterPro"/>
</dbReference>